<dbReference type="EMBL" id="JBBPFD010000287">
    <property type="protein sequence ID" value="KAK7879322.1"/>
    <property type="molecule type" value="Genomic_DNA"/>
</dbReference>
<evidence type="ECO:0000313" key="1">
    <source>
        <dbReference type="EMBL" id="KAK7879322.1"/>
    </source>
</evidence>
<evidence type="ECO:0000313" key="2">
    <source>
        <dbReference type="Proteomes" id="UP001460270"/>
    </source>
</evidence>
<dbReference type="Proteomes" id="UP001460270">
    <property type="component" value="Unassembled WGS sequence"/>
</dbReference>
<protein>
    <submittedName>
        <fullName evidence="1">Uncharacterized protein</fullName>
    </submittedName>
</protein>
<keyword evidence="2" id="KW-1185">Reference proteome</keyword>
<sequence length="190" mass="20499">MGVRSLGCVAHSCQLCVQEGLLSQRSVTEILANARKIVGHFKHSPLAYSRLEDIQMDLHMDIKRLQQDVQSANLLLAKEHLIQEVAKSEGMRVASAVPEETGAAAEPVNKAPRHEGCSSLDSAFEEILQERQSQARSVSTTSAEAQANGSLIEIVPHTSGEHHTCCTHNGALGESALEANRGITKTARLD</sequence>
<gene>
    <name evidence="1" type="ORF">WMY93_033900</name>
</gene>
<name>A0AAW0MGS3_9GOBI</name>
<accession>A0AAW0MGS3</accession>
<comment type="caution">
    <text evidence="1">The sequence shown here is derived from an EMBL/GenBank/DDBJ whole genome shotgun (WGS) entry which is preliminary data.</text>
</comment>
<reference evidence="2" key="1">
    <citation type="submission" date="2024-04" db="EMBL/GenBank/DDBJ databases">
        <title>Salinicola lusitanus LLJ914,a marine bacterium isolated from the Okinawa Trough.</title>
        <authorList>
            <person name="Li J."/>
        </authorList>
    </citation>
    <scope>NUCLEOTIDE SEQUENCE [LARGE SCALE GENOMIC DNA]</scope>
</reference>
<proteinExistence type="predicted"/>
<dbReference type="AlphaFoldDB" id="A0AAW0MGS3"/>
<organism evidence="1 2">
    <name type="scientific">Mugilogobius chulae</name>
    <name type="common">yellowstripe goby</name>
    <dbReference type="NCBI Taxonomy" id="88201"/>
    <lineage>
        <taxon>Eukaryota</taxon>
        <taxon>Metazoa</taxon>
        <taxon>Chordata</taxon>
        <taxon>Craniata</taxon>
        <taxon>Vertebrata</taxon>
        <taxon>Euteleostomi</taxon>
        <taxon>Actinopterygii</taxon>
        <taxon>Neopterygii</taxon>
        <taxon>Teleostei</taxon>
        <taxon>Neoteleostei</taxon>
        <taxon>Acanthomorphata</taxon>
        <taxon>Gobiaria</taxon>
        <taxon>Gobiiformes</taxon>
        <taxon>Gobioidei</taxon>
        <taxon>Gobiidae</taxon>
        <taxon>Gobionellinae</taxon>
        <taxon>Mugilogobius</taxon>
    </lineage>
</organism>